<evidence type="ECO:0000256" key="9">
    <source>
        <dbReference type="ARBA" id="ARBA00022984"/>
    </source>
</evidence>
<comment type="similarity">
    <text evidence="1">In the C-terminal section; belongs to the transpeptidase family.</text>
</comment>
<evidence type="ECO:0000256" key="2">
    <source>
        <dbReference type="ARBA" id="ARBA00007739"/>
    </source>
</evidence>
<keyword evidence="6" id="KW-0808">Transferase</keyword>
<proteinExistence type="inferred from homology"/>
<feature type="compositionally biased region" description="Low complexity" evidence="14">
    <location>
        <begin position="752"/>
        <end position="763"/>
    </location>
</feature>
<dbReference type="GO" id="GO:0009252">
    <property type="term" value="P:peptidoglycan biosynthetic process"/>
    <property type="evidence" value="ECO:0007669"/>
    <property type="project" value="UniProtKB-KW"/>
</dbReference>
<dbReference type="PROSITE" id="PS51178">
    <property type="entry name" value="PASTA"/>
    <property type="match status" value="1"/>
</dbReference>
<dbReference type="SUPFAM" id="SSF56601">
    <property type="entry name" value="beta-lactamase/transpeptidase-like"/>
    <property type="match status" value="1"/>
</dbReference>
<evidence type="ECO:0000256" key="4">
    <source>
        <dbReference type="ARBA" id="ARBA00022670"/>
    </source>
</evidence>
<sequence>MWNSLKDIVLATVAGGVVCALALTPVAAIAGVAVDRTNDTMQSNLQDLTDGSAPGVSTILDNRNNPIAWVYKQRRFDVPSEAIPQSMKDAIVSIEDRRFYEHKGVDIQGNLRAIVTNIFAGGVAQGASTIDQQYVKNFLLLVKSDNPEEQAAATETSIPRKLREMRMASTIDSTLSKDDILTRYLNLVHLGNGAFGVEAAARTYFGKGAPELSLAQSAMFAGIVQSSSYLDPYTNPDAVMDRRNVVLDTMATNGYATPEDVAAAKAEPLGVLEQPQGLPNGCITAGDNGFFCDYVLKYLSEKGLSTDQLTQGSYTIKTTLDPDVQQAAHAAAAGQVNSHTFGVANVMNIVEPGKDSRKILAMTSSRDYGLDLDAGQTVLPQPTSLVGNGAGSVFKIFTAAVALQQGYGLDTQLQVPPRYEAKGMGDGGAEGCGAGTYCVENSGSYAPQMSLRDALAFSPNTPFVQMIEKVGVKDVVDTSVKLGLRSYANPGTFNEDNSIADYVKEHNLGSYTLGPTAVNPLELSNVAASLASDGMWCEPSPIATVTDAKGNEVFLDRPACEQAVDPEIAKALSAGLSQDTIKGTGAQAAKSLGFSAPTAAKTGTTESHSSAAFLGFNSNFAAASYIYNDGTTVTPLCTSPVVQCGDGTLFGGDEPARTWFAAAQNSGLAASGNLPSYDPKFNRGVSGSFGTAYVGREGESVRKELSAKGYKVTMTSAPGDGIPKGSVVNVIAPVPLKPGGTIELFISDGTRPRITTPSTTRRPNPTEEIVPGTGVSQNDLDDLAHQLQQLLPSF</sequence>
<feature type="domain" description="PASTA" evidence="15">
    <location>
        <begin position="684"/>
        <end position="748"/>
    </location>
</feature>
<evidence type="ECO:0000256" key="5">
    <source>
        <dbReference type="ARBA" id="ARBA00022676"/>
    </source>
</evidence>
<dbReference type="SUPFAM" id="SSF53955">
    <property type="entry name" value="Lysozyme-like"/>
    <property type="match status" value="1"/>
</dbReference>
<dbReference type="InterPro" id="IPR005543">
    <property type="entry name" value="PASTA_dom"/>
</dbReference>
<dbReference type="RefSeq" id="WP_155871362.1">
    <property type="nucleotide sequence ID" value="NZ_CP168248.1"/>
</dbReference>
<reference evidence="16 17" key="1">
    <citation type="submission" date="2019-11" db="EMBL/GenBank/DDBJ databases">
        <authorList>
            <person name="Brisse S."/>
        </authorList>
    </citation>
    <scope>NUCLEOTIDE SEQUENCE [LARGE SCALE GENOMIC DNA]</scope>
    <source>
        <strain evidence="16">FRC0190</strain>
    </source>
</reference>
<comment type="catalytic activity">
    <reaction evidence="12">
        <text>Preferential cleavage: (Ac)2-L-Lys-D-Ala-|-D-Ala. Also transpeptidation of peptidyl-alanyl moieties that are N-acyl substituents of D-alanine.</text>
        <dbReference type="EC" id="3.4.16.4"/>
    </reaction>
</comment>
<evidence type="ECO:0000256" key="10">
    <source>
        <dbReference type="ARBA" id="ARBA00023268"/>
    </source>
</evidence>
<dbReference type="KEGG" id="crf:FRC0190_00297"/>
<keyword evidence="5" id="KW-0328">Glycosyltransferase</keyword>
<dbReference type="PANTHER" id="PTHR32282">
    <property type="entry name" value="BINDING PROTEIN TRANSPEPTIDASE, PUTATIVE-RELATED"/>
    <property type="match status" value="1"/>
</dbReference>
<organism evidence="16 17">
    <name type="scientific">Corynebacterium rouxii</name>
    <dbReference type="NCBI Taxonomy" id="2719119"/>
    <lineage>
        <taxon>Bacteria</taxon>
        <taxon>Bacillati</taxon>
        <taxon>Actinomycetota</taxon>
        <taxon>Actinomycetes</taxon>
        <taxon>Mycobacteriales</taxon>
        <taxon>Corynebacteriaceae</taxon>
        <taxon>Corynebacterium</taxon>
    </lineage>
</organism>
<dbReference type="InterPro" id="IPR001264">
    <property type="entry name" value="Glyco_trans_51"/>
</dbReference>
<dbReference type="PANTHER" id="PTHR32282:SF33">
    <property type="entry name" value="PEPTIDOGLYCAN GLYCOSYLTRANSFERASE"/>
    <property type="match status" value="1"/>
</dbReference>
<evidence type="ECO:0000256" key="6">
    <source>
        <dbReference type="ARBA" id="ARBA00022679"/>
    </source>
</evidence>
<keyword evidence="4" id="KW-0645">Protease</keyword>
<keyword evidence="11" id="KW-0961">Cell wall biogenesis/degradation</keyword>
<name>A0A6I8M8S7_9CORY</name>
<dbReference type="InterPro" id="IPR050396">
    <property type="entry name" value="Glycosyltr_51/Transpeptidase"/>
</dbReference>
<keyword evidence="9" id="KW-0573">Peptidoglycan synthesis</keyword>
<evidence type="ECO:0000256" key="13">
    <source>
        <dbReference type="ARBA" id="ARBA00049902"/>
    </source>
</evidence>
<dbReference type="FunFam" id="1.10.3810.10:FF:000001">
    <property type="entry name" value="Penicillin-binding protein 1A"/>
    <property type="match status" value="1"/>
</dbReference>
<evidence type="ECO:0000256" key="12">
    <source>
        <dbReference type="ARBA" id="ARBA00034000"/>
    </source>
</evidence>
<dbReference type="Pfam" id="PF00912">
    <property type="entry name" value="Transgly"/>
    <property type="match status" value="1"/>
</dbReference>
<dbReference type="GO" id="GO:0030288">
    <property type="term" value="C:outer membrane-bounded periplasmic space"/>
    <property type="evidence" value="ECO:0007669"/>
    <property type="project" value="TreeGrafter"/>
</dbReference>
<keyword evidence="8" id="KW-0133">Cell shape</keyword>
<evidence type="ECO:0000259" key="15">
    <source>
        <dbReference type="PROSITE" id="PS51178"/>
    </source>
</evidence>
<dbReference type="GO" id="GO:0006508">
    <property type="term" value="P:proteolysis"/>
    <property type="evidence" value="ECO:0007669"/>
    <property type="project" value="UniProtKB-KW"/>
</dbReference>
<dbReference type="InterPro" id="IPR001460">
    <property type="entry name" value="PCN-bd_Tpept"/>
</dbReference>
<dbReference type="InterPro" id="IPR023346">
    <property type="entry name" value="Lysozyme-like_dom_sf"/>
</dbReference>
<evidence type="ECO:0000256" key="7">
    <source>
        <dbReference type="ARBA" id="ARBA00022801"/>
    </source>
</evidence>
<dbReference type="EMBL" id="LR738855">
    <property type="protein sequence ID" value="VZH84268.1"/>
    <property type="molecule type" value="Genomic_DNA"/>
</dbReference>
<evidence type="ECO:0000313" key="17">
    <source>
        <dbReference type="Proteomes" id="UP000423525"/>
    </source>
</evidence>
<evidence type="ECO:0000256" key="14">
    <source>
        <dbReference type="SAM" id="MobiDB-lite"/>
    </source>
</evidence>
<dbReference type="GO" id="GO:0008658">
    <property type="term" value="F:penicillin binding"/>
    <property type="evidence" value="ECO:0007669"/>
    <property type="project" value="InterPro"/>
</dbReference>
<dbReference type="GO" id="GO:0071555">
    <property type="term" value="P:cell wall organization"/>
    <property type="evidence" value="ECO:0007669"/>
    <property type="project" value="UniProtKB-KW"/>
</dbReference>
<dbReference type="InterPro" id="IPR012338">
    <property type="entry name" value="Beta-lactam/transpept-like"/>
</dbReference>
<evidence type="ECO:0000256" key="3">
    <source>
        <dbReference type="ARBA" id="ARBA00022645"/>
    </source>
</evidence>
<evidence type="ECO:0000313" key="16">
    <source>
        <dbReference type="EMBL" id="VZH84268.1"/>
    </source>
</evidence>
<dbReference type="AlphaFoldDB" id="A0A6I8M8S7"/>
<dbReference type="Gene3D" id="3.40.710.10">
    <property type="entry name" value="DD-peptidase/beta-lactamase superfamily"/>
    <property type="match status" value="1"/>
</dbReference>
<dbReference type="Proteomes" id="UP000423525">
    <property type="component" value="Chromosome"/>
</dbReference>
<feature type="region of interest" description="Disordered" evidence="14">
    <location>
        <begin position="750"/>
        <end position="777"/>
    </location>
</feature>
<dbReference type="InterPro" id="IPR036950">
    <property type="entry name" value="PBP_transglycosylase"/>
</dbReference>
<keyword evidence="7" id="KW-0378">Hydrolase</keyword>
<dbReference type="GO" id="GO:0008360">
    <property type="term" value="P:regulation of cell shape"/>
    <property type="evidence" value="ECO:0007669"/>
    <property type="project" value="UniProtKB-KW"/>
</dbReference>
<accession>A0A6I8M8S7</accession>
<comment type="similarity">
    <text evidence="2">In the N-terminal section; belongs to the glycosyltransferase 51 family.</text>
</comment>
<evidence type="ECO:0000256" key="11">
    <source>
        <dbReference type="ARBA" id="ARBA00023316"/>
    </source>
</evidence>
<evidence type="ECO:0000256" key="8">
    <source>
        <dbReference type="ARBA" id="ARBA00022960"/>
    </source>
</evidence>
<evidence type="ECO:0000256" key="1">
    <source>
        <dbReference type="ARBA" id="ARBA00007090"/>
    </source>
</evidence>
<dbReference type="GO" id="GO:0008955">
    <property type="term" value="F:peptidoglycan glycosyltransferase activity"/>
    <property type="evidence" value="ECO:0007669"/>
    <property type="project" value="UniProtKB-EC"/>
</dbReference>
<dbReference type="Gene3D" id="1.10.3810.10">
    <property type="entry name" value="Biosynthetic peptidoglycan transglycosylase-like"/>
    <property type="match status" value="1"/>
</dbReference>
<protein>
    <submittedName>
        <fullName evidence="16">Penicillin-binding protein</fullName>
    </submittedName>
</protein>
<keyword evidence="10" id="KW-0511">Multifunctional enzyme</keyword>
<dbReference type="Pfam" id="PF00905">
    <property type="entry name" value="Transpeptidase"/>
    <property type="match status" value="1"/>
</dbReference>
<gene>
    <name evidence="16" type="ORF">FRC0190_00297</name>
</gene>
<comment type="catalytic activity">
    <reaction evidence="13">
        <text>[GlcNAc-(1-&gt;4)-Mur2Ac(oyl-L-Ala-gamma-D-Glu-L-Lys-D-Ala-D-Ala)](n)-di-trans,octa-cis-undecaprenyl diphosphate + beta-D-GlcNAc-(1-&gt;4)-Mur2Ac(oyl-L-Ala-gamma-D-Glu-L-Lys-D-Ala-D-Ala)-di-trans,octa-cis-undecaprenyl diphosphate = [GlcNAc-(1-&gt;4)-Mur2Ac(oyl-L-Ala-gamma-D-Glu-L-Lys-D-Ala-D-Ala)](n+1)-di-trans,octa-cis-undecaprenyl diphosphate + di-trans,octa-cis-undecaprenyl diphosphate + H(+)</text>
        <dbReference type="Rhea" id="RHEA:23708"/>
        <dbReference type="Rhea" id="RHEA-COMP:9602"/>
        <dbReference type="Rhea" id="RHEA-COMP:9603"/>
        <dbReference type="ChEBI" id="CHEBI:15378"/>
        <dbReference type="ChEBI" id="CHEBI:58405"/>
        <dbReference type="ChEBI" id="CHEBI:60033"/>
        <dbReference type="ChEBI" id="CHEBI:78435"/>
        <dbReference type="EC" id="2.4.99.28"/>
    </reaction>
</comment>
<dbReference type="GO" id="GO:0009002">
    <property type="term" value="F:serine-type D-Ala-D-Ala carboxypeptidase activity"/>
    <property type="evidence" value="ECO:0007669"/>
    <property type="project" value="UniProtKB-EC"/>
</dbReference>
<keyword evidence="3" id="KW-0121">Carboxypeptidase</keyword>